<evidence type="ECO:0000313" key="1">
    <source>
        <dbReference type="EMBL" id="POY41389.1"/>
    </source>
</evidence>
<reference evidence="1 2" key="1">
    <citation type="submission" date="2018-01" db="EMBL/GenBank/DDBJ databases">
        <authorList>
            <person name="Gaut B.S."/>
            <person name="Morton B.R."/>
            <person name="Clegg M.T."/>
            <person name="Duvall M.R."/>
        </authorList>
    </citation>
    <scope>NUCLEOTIDE SEQUENCE [LARGE SCALE GENOMIC DNA]</scope>
    <source>
        <strain evidence="1 2">HR-AY</strain>
    </source>
</reference>
<gene>
    <name evidence="1" type="ORF">C3L50_02395</name>
</gene>
<dbReference type="Pfam" id="PF13366">
    <property type="entry name" value="PDDEXK_3"/>
    <property type="match status" value="1"/>
</dbReference>
<dbReference type="OrthoDB" id="9806869at2"/>
<evidence type="ECO:0000313" key="2">
    <source>
        <dbReference type="Proteomes" id="UP000237310"/>
    </source>
</evidence>
<dbReference type="RefSeq" id="WP_103804528.1">
    <property type="nucleotide sequence ID" value="NZ_PQVG01000001.1"/>
</dbReference>
<accession>A0A2S5AGF6</accession>
<proteinExistence type="predicted"/>
<comment type="caution">
    <text evidence="1">The sequence shown here is derived from an EMBL/GenBank/DDBJ whole genome shotgun (WGS) entry which is preliminary data.</text>
</comment>
<dbReference type="AlphaFoldDB" id="A0A2S5AGF6"/>
<dbReference type="NCBIfam" id="TIGR04256">
    <property type="entry name" value="GxxExxY"/>
    <property type="match status" value="1"/>
</dbReference>
<dbReference type="EMBL" id="PQVG01000001">
    <property type="protein sequence ID" value="POY41389.1"/>
    <property type="molecule type" value="Genomic_DNA"/>
</dbReference>
<protein>
    <submittedName>
        <fullName evidence="1">GxxExxY protein</fullName>
    </submittedName>
</protein>
<name>A0A2S5AGF6_9FLAO</name>
<sequence>MINSNEYYYKKDENYEIVGLCMEVHRLLGPGLLEIVYKDALEIEFKNKNIPYEREKEYNVEYKGMILPHKFYADFVVYGDIILEVKSTKEISNDHLAQTLNYMKLADTPVGIIANFQNKSLVHKRLINT</sequence>
<dbReference type="Proteomes" id="UP000237310">
    <property type="component" value="Unassembled WGS sequence"/>
</dbReference>
<dbReference type="InterPro" id="IPR026350">
    <property type="entry name" value="GxxExxY"/>
</dbReference>
<organism evidence="1 2">
    <name type="scientific">Flavobacterium alvei</name>
    <dbReference type="NCBI Taxonomy" id="2080416"/>
    <lineage>
        <taxon>Bacteria</taxon>
        <taxon>Pseudomonadati</taxon>
        <taxon>Bacteroidota</taxon>
        <taxon>Flavobacteriia</taxon>
        <taxon>Flavobacteriales</taxon>
        <taxon>Flavobacteriaceae</taxon>
        <taxon>Flavobacterium</taxon>
    </lineage>
</organism>
<keyword evidence="2" id="KW-1185">Reference proteome</keyword>